<feature type="compositionally biased region" description="Basic residues" evidence="1">
    <location>
        <begin position="295"/>
        <end position="304"/>
    </location>
</feature>
<dbReference type="PATRIC" id="fig|1235802.3.peg.4313"/>
<dbReference type="Pfam" id="PF20599">
    <property type="entry name" value="DUF6796"/>
    <property type="match status" value="1"/>
</dbReference>
<dbReference type="EMBL" id="AQFT01000124">
    <property type="protein sequence ID" value="EMZ21983.1"/>
    <property type="molecule type" value="Genomic_DNA"/>
</dbReference>
<evidence type="ECO:0000256" key="2">
    <source>
        <dbReference type="SAM" id="Phobius"/>
    </source>
</evidence>
<keyword evidence="2" id="KW-0472">Membrane</keyword>
<dbReference type="AlphaFoldDB" id="N2A6E6"/>
<dbReference type="InterPro" id="IPR046475">
    <property type="entry name" value="DUF6796"/>
</dbReference>
<accession>N2A6E6</accession>
<protein>
    <recommendedName>
        <fullName evidence="5">DUF998 domain-containing protein</fullName>
    </recommendedName>
</protein>
<feature type="transmembrane region" description="Helical" evidence="2">
    <location>
        <begin position="206"/>
        <end position="227"/>
    </location>
</feature>
<keyword evidence="4" id="KW-1185">Reference proteome</keyword>
<proteinExistence type="predicted"/>
<sequence length="304" mass="34487">MTIKKLFYIAIAGSLLCFCGDMLLGCFYPMEKVGIFHLFPAFSEEWSNATSIRFIIGGLLGVIALLLMFCGFYAISVLLKEKVGKYDKLFFIASIVFVSVGTLYHCVFAISAWLYNQLAEENIVLAKRISERFFTTFICVAFLAAISFIILSIIIFCVAIKGTWGKKRWVLINPLLFMGISIMVATVLPANAIINGVFDWGQQSLALLLVFCAFSKIPCTTSGLSGIAKRYGYQNVQDFYRIYYKAEDAYATYQKETVKWEESYGENSRKRARVSIKELLKKQPKQTSDYQPQRTVKKKDRGTR</sequence>
<reference evidence="3 4" key="1">
    <citation type="journal article" date="2014" name="Genome Announc.">
        <title>Draft genome sequences of the altered schaedler flora, a defined bacterial community from gnotobiotic mice.</title>
        <authorList>
            <person name="Wannemuehler M.J."/>
            <person name="Overstreet A.M."/>
            <person name="Ward D.V."/>
            <person name="Phillips G.J."/>
        </authorList>
    </citation>
    <scope>NUCLEOTIDE SEQUENCE [LARGE SCALE GENOMIC DNA]</scope>
    <source>
        <strain evidence="3 4">ASF492</strain>
    </source>
</reference>
<gene>
    <name evidence="3" type="ORF">C823_04070</name>
</gene>
<feature type="transmembrane region" description="Helical" evidence="2">
    <location>
        <begin position="134"/>
        <end position="158"/>
    </location>
</feature>
<evidence type="ECO:0000256" key="1">
    <source>
        <dbReference type="SAM" id="MobiDB-lite"/>
    </source>
</evidence>
<feature type="transmembrane region" description="Helical" evidence="2">
    <location>
        <begin position="89"/>
        <end position="114"/>
    </location>
</feature>
<evidence type="ECO:0008006" key="5">
    <source>
        <dbReference type="Google" id="ProtNLM"/>
    </source>
</evidence>
<feature type="transmembrane region" description="Helical" evidence="2">
    <location>
        <begin position="50"/>
        <end position="77"/>
    </location>
</feature>
<keyword evidence="2" id="KW-0812">Transmembrane</keyword>
<dbReference type="HOGENOM" id="CLU_079594_0_0_9"/>
<keyword evidence="2" id="KW-1133">Transmembrane helix</keyword>
<organism evidence="3 4">
    <name type="scientific">Eubacterium plexicaudatum ASF492</name>
    <dbReference type="NCBI Taxonomy" id="1235802"/>
    <lineage>
        <taxon>Bacteria</taxon>
        <taxon>Bacillati</taxon>
        <taxon>Bacillota</taxon>
        <taxon>Clostridia</taxon>
        <taxon>Eubacteriales</taxon>
        <taxon>Eubacteriaceae</taxon>
        <taxon>Eubacterium</taxon>
    </lineage>
</organism>
<evidence type="ECO:0000313" key="3">
    <source>
        <dbReference type="EMBL" id="EMZ21983.1"/>
    </source>
</evidence>
<feature type="transmembrane region" description="Helical" evidence="2">
    <location>
        <begin position="7"/>
        <end position="30"/>
    </location>
</feature>
<name>N2A6E6_9FIRM</name>
<feature type="region of interest" description="Disordered" evidence="1">
    <location>
        <begin position="281"/>
        <end position="304"/>
    </location>
</feature>
<dbReference type="Proteomes" id="UP000012589">
    <property type="component" value="Unassembled WGS sequence"/>
</dbReference>
<feature type="compositionally biased region" description="Polar residues" evidence="1">
    <location>
        <begin position="285"/>
        <end position="294"/>
    </location>
</feature>
<feature type="transmembrane region" description="Helical" evidence="2">
    <location>
        <begin position="170"/>
        <end position="194"/>
    </location>
</feature>
<comment type="caution">
    <text evidence="3">The sequence shown here is derived from an EMBL/GenBank/DDBJ whole genome shotgun (WGS) entry which is preliminary data.</text>
</comment>
<evidence type="ECO:0000313" key="4">
    <source>
        <dbReference type="Proteomes" id="UP000012589"/>
    </source>
</evidence>